<reference evidence="2" key="1">
    <citation type="submission" date="2020-11" db="EMBL/GenBank/DDBJ databases">
        <authorList>
            <consortium name="DOE Joint Genome Institute"/>
            <person name="Ahrendt S."/>
            <person name="Riley R."/>
            <person name="Andreopoulos W."/>
            <person name="LaButti K."/>
            <person name="Pangilinan J."/>
            <person name="Ruiz-duenas F.J."/>
            <person name="Barrasa J.M."/>
            <person name="Sanchez-Garcia M."/>
            <person name="Camarero S."/>
            <person name="Miyauchi S."/>
            <person name="Serrano A."/>
            <person name="Linde D."/>
            <person name="Babiker R."/>
            <person name="Drula E."/>
            <person name="Ayuso-Fernandez I."/>
            <person name="Pacheco R."/>
            <person name="Padilla G."/>
            <person name="Ferreira P."/>
            <person name="Barriuso J."/>
            <person name="Kellner H."/>
            <person name="Castanera R."/>
            <person name="Alfaro M."/>
            <person name="Ramirez L."/>
            <person name="Pisabarro A.G."/>
            <person name="Kuo A."/>
            <person name="Tritt A."/>
            <person name="Lipzen A."/>
            <person name="He G."/>
            <person name="Yan M."/>
            <person name="Ng V."/>
            <person name="Cullen D."/>
            <person name="Martin F."/>
            <person name="Rosso M.-N."/>
            <person name="Henrissat B."/>
            <person name="Hibbett D."/>
            <person name="Martinez A.T."/>
            <person name="Grigoriev I.V."/>
        </authorList>
    </citation>
    <scope>NUCLEOTIDE SEQUENCE</scope>
    <source>
        <strain evidence="2">AH 44721</strain>
    </source>
</reference>
<feature type="region of interest" description="Disordered" evidence="1">
    <location>
        <begin position="608"/>
        <end position="674"/>
    </location>
</feature>
<protein>
    <recommendedName>
        <fullName evidence="4">Protein kinase domain-containing protein</fullName>
    </recommendedName>
</protein>
<keyword evidence="3" id="KW-1185">Reference proteome</keyword>
<name>A0A9P5NKA5_GYMJU</name>
<feature type="compositionally biased region" description="Basic and acidic residues" evidence="1">
    <location>
        <begin position="608"/>
        <end position="628"/>
    </location>
</feature>
<proteinExistence type="predicted"/>
<dbReference type="AlphaFoldDB" id="A0A9P5NKA5"/>
<evidence type="ECO:0000313" key="2">
    <source>
        <dbReference type="EMBL" id="KAF8894951.1"/>
    </source>
</evidence>
<dbReference type="Proteomes" id="UP000724874">
    <property type="component" value="Unassembled WGS sequence"/>
</dbReference>
<evidence type="ECO:0008006" key="4">
    <source>
        <dbReference type="Google" id="ProtNLM"/>
    </source>
</evidence>
<dbReference type="OrthoDB" id="5327923at2759"/>
<feature type="compositionally biased region" description="Acidic residues" evidence="1">
    <location>
        <begin position="656"/>
        <end position="672"/>
    </location>
</feature>
<gene>
    <name evidence="2" type="ORF">CPB84DRAFT_1710693</name>
</gene>
<comment type="caution">
    <text evidence="2">The sequence shown here is derived from an EMBL/GenBank/DDBJ whole genome shotgun (WGS) entry which is preliminary data.</text>
</comment>
<organism evidence="2 3">
    <name type="scientific">Gymnopilus junonius</name>
    <name type="common">Spectacular rustgill mushroom</name>
    <name type="synonym">Gymnopilus spectabilis subsp. junonius</name>
    <dbReference type="NCBI Taxonomy" id="109634"/>
    <lineage>
        <taxon>Eukaryota</taxon>
        <taxon>Fungi</taxon>
        <taxon>Dikarya</taxon>
        <taxon>Basidiomycota</taxon>
        <taxon>Agaricomycotina</taxon>
        <taxon>Agaricomycetes</taxon>
        <taxon>Agaricomycetidae</taxon>
        <taxon>Agaricales</taxon>
        <taxon>Agaricineae</taxon>
        <taxon>Hymenogastraceae</taxon>
        <taxon>Gymnopilus</taxon>
    </lineage>
</organism>
<evidence type="ECO:0000313" key="3">
    <source>
        <dbReference type="Proteomes" id="UP000724874"/>
    </source>
</evidence>
<sequence>MDNNLRPDYGIKSLDKANPWLTEVIPNPTSTDVTSDAKLQAEEAVVVDESSSAKQTKTRRDFLEELIISTAPEEVRNKDKLTSTSTRDEVAAYRERVLNDKQTRHRFVFQRWSRDPNGAPIKPDNSKLGKMTPNNVQIWGATLFDFYTVNRIPSVPNLVTFSSGSKLARWMKEQKETYAQDFVERQDEEEDPRLIFPCDIGRLIKDGEAIFAERSWATVDGKGKEKEQKPWELPELWPPASPFHPSAYPHPWPRQPFANDFRTRVPTLQQYIMQSLLPKKLVVHDPWKVLSVRYTSEDELEQQQQVPWNEKRDITHVYNLRNSTQNTKRKETDDAEAMANQEKRKRILEVFLADPHSKNEFPGGYMVSQSDDKPGPCIPPVYVVLPFLPNREPMEEAHLYIAPVSKIGEGNHSHVYRAELELPRNHVVDEEICHQCVLEDMCEIIREQDGENNERRDPKWDVKNGKYFVKTIQKPEVVTTMMNKETGKEETYILKNGMYSQELVYEGPFRIIESRIQYQDLSKGPYCKHLQAYRIHPLTSKVGVTAKLSFQGDNHLAREAENYQAFPRHFFEHWSGYNIINPLHDPTPVGPVVPQFYGYYVVDQKEEKKLREEREADRKRKEDRKGAEQEGQQQEPQMDLDKDHQSKTSSQISMEAELENDKEEEEEEEEEGSNLYLSPILLLENCGTPIEPSDLSIDDKSESASLAYRFHEEGWVHGSLARRNILRQPGPLSAWPIERMVNMSMRGGIGEDWSFRLIDFGRSYKLREEDLGHPSKALIEEGSTITAWVQGWGAEIN</sequence>
<dbReference type="EMBL" id="JADNYJ010000063">
    <property type="protein sequence ID" value="KAF8894951.1"/>
    <property type="molecule type" value="Genomic_DNA"/>
</dbReference>
<accession>A0A9P5NKA5</accession>
<evidence type="ECO:0000256" key="1">
    <source>
        <dbReference type="SAM" id="MobiDB-lite"/>
    </source>
</evidence>